<reference evidence="3" key="1">
    <citation type="submission" date="2014-12" db="EMBL/GenBank/DDBJ databases">
        <title>Insight into the proteome of Arion vulgaris.</title>
        <authorList>
            <person name="Aradska J."/>
            <person name="Bulat T."/>
            <person name="Smidak R."/>
            <person name="Sarate P."/>
            <person name="Gangsoo J."/>
            <person name="Sialana F."/>
            <person name="Bilban M."/>
            <person name="Lubec G."/>
        </authorList>
    </citation>
    <scope>NUCLEOTIDE SEQUENCE</scope>
    <source>
        <tissue evidence="3">Skin</tissue>
    </source>
</reference>
<sequence>VLSGAILGMVVCVCMVLSLADFGKIICIRGAVCRADNQTLVASGNQTIEEGTEMPYSARSHHEIQPSKQVSSRSANNIQQIDM</sequence>
<evidence type="ECO:0000256" key="1">
    <source>
        <dbReference type="SAM" id="MobiDB-lite"/>
    </source>
</evidence>
<evidence type="ECO:0000313" key="3">
    <source>
        <dbReference type="EMBL" id="CEK64334.1"/>
    </source>
</evidence>
<protein>
    <submittedName>
        <fullName evidence="3">Uncharacterized protein</fullName>
    </submittedName>
</protein>
<proteinExistence type="predicted"/>
<dbReference type="AlphaFoldDB" id="A0A0B6Z6U4"/>
<feature type="chain" id="PRO_5002112128" evidence="2">
    <location>
        <begin position="21"/>
        <end position="83"/>
    </location>
</feature>
<organism evidence="3">
    <name type="scientific">Arion vulgaris</name>
    <dbReference type="NCBI Taxonomy" id="1028688"/>
    <lineage>
        <taxon>Eukaryota</taxon>
        <taxon>Metazoa</taxon>
        <taxon>Spiralia</taxon>
        <taxon>Lophotrochozoa</taxon>
        <taxon>Mollusca</taxon>
        <taxon>Gastropoda</taxon>
        <taxon>Heterobranchia</taxon>
        <taxon>Euthyneura</taxon>
        <taxon>Panpulmonata</taxon>
        <taxon>Eupulmonata</taxon>
        <taxon>Stylommatophora</taxon>
        <taxon>Helicina</taxon>
        <taxon>Arionoidea</taxon>
        <taxon>Arionidae</taxon>
        <taxon>Arion</taxon>
    </lineage>
</organism>
<feature type="compositionally biased region" description="Polar residues" evidence="1">
    <location>
        <begin position="66"/>
        <end position="83"/>
    </location>
</feature>
<dbReference type="EMBL" id="HACG01017469">
    <property type="protein sequence ID" value="CEK64334.1"/>
    <property type="molecule type" value="Transcribed_RNA"/>
</dbReference>
<keyword evidence="2" id="KW-0732">Signal</keyword>
<feature type="non-terminal residue" evidence="3">
    <location>
        <position position="1"/>
    </location>
</feature>
<name>A0A0B6Z6U4_9EUPU</name>
<feature type="region of interest" description="Disordered" evidence="1">
    <location>
        <begin position="61"/>
        <end position="83"/>
    </location>
</feature>
<gene>
    <name evidence="3" type="primary">ORF51419</name>
</gene>
<feature type="signal peptide" evidence="2">
    <location>
        <begin position="1"/>
        <end position="20"/>
    </location>
</feature>
<accession>A0A0B6Z6U4</accession>
<evidence type="ECO:0000256" key="2">
    <source>
        <dbReference type="SAM" id="SignalP"/>
    </source>
</evidence>